<dbReference type="RefSeq" id="WP_125016971.1">
    <property type="nucleotide sequence ID" value="NZ_RQVQ01000004.1"/>
</dbReference>
<dbReference type="SUPFAM" id="SSF54534">
    <property type="entry name" value="FKBP-like"/>
    <property type="match status" value="1"/>
</dbReference>
<comment type="caution">
    <text evidence="6">The sequence shown here is derived from an EMBL/GenBank/DDBJ whole genome shotgun (WGS) entry which is preliminary data.</text>
</comment>
<protein>
    <recommendedName>
        <fullName evidence="4">Peptidyl-prolyl cis-trans isomerase</fullName>
        <ecNumber evidence="4">5.2.1.8</ecNumber>
    </recommendedName>
</protein>
<dbReference type="NCBIfam" id="TIGR03516">
    <property type="entry name" value="ppisom_GldI"/>
    <property type="match status" value="1"/>
</dbReference>
<dbReference type="Pfam" id="PF00254">
    <property type="entry name" value="FKBP_C"/>
    <property type="match status" value="1"/>
</dbReference>
<dbReference type="InterPro" id="IPR001179">
    <property type="entry name" value="PPIase_FKBP_dom"/>
</dbReference>
<reference evidence="6 7" key="1">
    <citation type="submission" date="2018-11" db="EMBL/GenBank/DDBJ databases">
        <title>Flavobacterium sp. nov., YIM 102701-2 draft genome.</title>
        <authorList>
            <person name="Li G."/>
            <person name="Jiang Y."/>
        </authorList>
    </citation>
    <scope>NUCLEOTIDE SEQUENCE [LARGE SCALE GENOMIC DNA]</scope>
    <source>
        <strain evidence="6 7">YIM 102701-2</strain>
    </source>
</reference>
<dbReference type="Proteomes" id="UP000275719">
    <property type="component" value="Unassembled WGS sequence"/>
</dbReference>
<keyword evidence="3 4" id="KW-0413">Isomerase</keyword>
<evidence type="ECO:0000256" key="2">
    <source>
        <dbReference type="ARBA" id="ARBA00023110"/>
    </source>
</evidence>
<keyword evidence="2 3" id="KW-0697">Rotamase</keyword>
<organism evidence="6 7">
    <name type="scientific">Paenimyroides tangerinum</name>
    <dbReference type="NCBI Taxonomy" id="2488728"/>
    <lineage>
        <taxon>Bacteria</taxon>
        <taxon>Pseudomonadati</taxon>
        <taxon>Bacteroidota</taxon>
        <taxon>Flavobacteriia</taxon>
        <taxon>Flavobacteriales</taxon>
        <taxon>Flavobacteriaceae</taxon>
        <taxon>Paenimyroides</taxon>
    </lineage>
</organism>
<dbReference type="InterPro" id="IPR046357">
    <property type="entry name" value="PPIase_dom_sf"/>
</dbReference>
<comment type="catalytic activity">
    <reaction evidence="1 3 4">
        <text>[protein]-peptidylproline (omega=180) = [protein]-peptidylproline (omega=0)</text>
        <dbReference type="Rhea" id="RHEA:16237"/>
        <dbReference type="Rhea" id="RHEA-COMP:10747"/>
        <dbReference type="Rhea" id="RHEA-COMP:10748"/>
        <dbReference type="ChEBI" id="CHEBI:83833"/>
        <dbReference type="ChEBI" id="CHEBI:83834"/>
        <dbReference type="EC" id="5.2.1.8"/>
    </reaction>
</comment>
<name>A0A3P3WIR9_9FLAO</name>
<sequence length="182" mass="20840">MKKSIVLFGLFIVAIQFTSCEKEGPRYPISNSRGEFLKESVQRNKALVGSEEEQIQNVIKNDSTHKYYQSSHGFWYKYLKANVHDTITPKTGQMVDLIFEIQDIDGNVIYNKEETTPSLYQVDKQEIMVGLRHGIKLMRKGETISFIFPSHMGYGYLGDKEKIGLNEPLICVVTLKDIKTNP</sequence>
<accession>A0A3P3WIR9</accession>
<dbReference type="OrthoDB" id="1093155at2"/>
<evidence type="ECO:0000313" key="6">
    <source>
        <dbReference type="EMBL" id="RRJ92623.1"/>
    </source>
</evidence>
<keyword evidence="7" id="KW-1185">Reference proteome</keyword>
<evidence type="ECO:0000256" key="1">
    <source>
        <dbReference type="ARBA" id="ARBA00000971"/>
    </source>
</evidence>
<proteinExistence type="inferred from homology"/>
<evidence type="ECO:0000256" key="3">
    <source>
        <dbReference type="PROSITE-ProRule" id="PRU00277"/>
    </source>
</evidence>
<gene>
    <name evidence="6" type="primary">gldI</name>
    <name evidence="6" type="ORF">EG240_02205</name>
</gene>
<evidence type="ECO:0000256" key="4">
    <source>
        <dbReference type="RuleBase" id="RU003915"/>
    </source>
</evidence>
<evidence type="ECO:0000259" key="5">
    <source>
        <dbReference type="PROSITE" id="PS50059"/>
    </source>
</evidence>
<evidence type="ECO:0000313" key="7">
    <source>
        <dbReference type="Proteomes" id="UP000275719"/>
    </source>
</evidence>
<dbReference type="PROSITE" id="PS50059">
    <property type="entry name" value="FKBP_PPIASE"/>
    <property type="match status" value="1"/>
</dbReference>
<dbReference type="Gene3D" id="3.10.50.40">
    <property type="match status" value="1"/>
</dbReference>
<dbReference type="InterPro" id="IPR019869">
    <property type="entry name" value="Motility-assoc_PPIase_GldI"/>
</dbReference>
<comment type="similarity">
    <text evidence="4">Belongs to the FKBP-type PPIase family.</text>
</comment>
<dbReference type="AlphaFoldDB" id="A0A3P3WIR9"/>
<dbReference type="EC" id="5.2.1.8" evidence="4"/>
<dbReference type="EMBL" id="RQVQ01000004">
    <property type="protein sequence ID" value="RRJ92623.1"/>
    <property type="molecule type" value="Genomic_DNA"/>
</dbReference>
<feature type="domain" description="PPIase FKBP-type" evidence="5">
    <location>
        <begin position="92"/>
        <end position="179"/>
    </location>
</feature>
<dbReference type="GO" id="GO:0003755">
    <property type="term" value="F:peptidyl-prolyl cis-trans isomerase activity"/>
    <property type="evidence" value="ECO:0007669"/>
    <property type="project" value="UniProtKB-UniRule"/>
</dbReference>